<evidence type="ECO:0000313" key="8">
    <source>
        <dbReference type="EMBL" id="NSL85371.1"/>
    </source>
</evidence>
<gene>
    <name evidence="8" type="ORF">ECE50_000910</name>
</gene>
<proteinExistence type="predicted"/>
<dbReference type="Proteomes" id="UP000281028">
    <property type="component" value="Unassembled WGS sequence"/>
</dbReference>
<keyword evidence="5" id="KW-0472">Membrane</keyword>
<evidence type="ECO:0000256" key="3">
    <source>
        <dbReference type="ARBA" id="ARBA00022692"/>
    </source>
</evidence>
<evidence type="ECO:0000259" key="6">
    <source>
        <dbReference type="Pfam" id="PF02687"/>
    </source>
</evidence>
<comment type="subcellular location">
    <subcellularLocation>
        <location evidence="1">Cell membrane</location>
        <topology evidence="1">Multi-pass membrane protein</topology>
    </subcellularLocation>
</comment>
<name>A0A433WNR2_9BACT</name>
<dbReference type="Pfam" id="PF12704">
    <property type="entry name" value="MacB_PCD"/>
    <property type="match status" value="2"/>
</dbReference>
<reference evidence="8" key="1">
    <citation type="submission" date="2020-05" db="EMBL/GenBank/DDBJ databases">
        <title>Chitinophaga laudate sp. nov., isolated from a tropical peat swamp.</title>
        <authorList>
            <person name="Goh C.B.S."/>
            <person name="Lee M.S."/>
            <person name="Parimannan S."/>
            <person name="Pasbakhsh P."/>
            <person name="Yule C.M."/>
            <person name="Rajandas H."/>
            <person name="Loke S."/>
            <person name="Croft L."/>
            <person name="Tan J.B.L."/>
        </authorList>
    </citation>
    <scope>NUCLEOTIDE SEQUENCE</scope>
    <source>
        <strain evidence="8">Mgbs1</strain>
    </source>
</reference>
<evidence type="ECO:0000256" key="2">
    <source>
        <dbReference type="ARBA" id="ARBA00022475"/>
    </source>
</evidence>
<keyword evidence="9" id="KW-1185">Reference proteome</keyword>
<dbReference type="Pfam" id="PF02687">
    <property type="entry name" value="FtsX"/>
    <property type="match status" value="2"/>
</dbReference>
<dbReference type="PROSITE" id="PS51257">
    <property type="entry name" value="PROKAR_LIPOPROTEIN"/>
    <property type="match status" value="1"/>
</dbReference>
<feature type="domain" description="MacB-like periplasmic core" evidence="7">
    <location>
        <begin position="20"/>
        <end position="244"/>
    </location>
</feature>
<evidence type="ECO:0000259" key="7">
    <source>
        <dbReference type="Pfam" id="PF12704"/>
    </source>
</evidence>
<feature type="domain" description="MacB-like periplasmic core" evidence="7">
    <location>
        <begin position="523"/>
        <end position="643"/>
    </location>
</feature>
<dbReference type="GO" id="GO:0022857">
    <property type="term" value="F:transmembrane transporter activity"/>
    <property type="evidence" value="ECO:0007669"/>
    <property type="project" value="TreeGrafter"/>
</dbReference>
<evidence type="ECO:0000256" key="4">
    <source>
        <dbReference type="ARBA" id="ARBA00022989"/>
    </source>
</evidence>
<evidence type="ECO:0000256" key="5">
    <source>
        <dbReference type="ARBA" id="ARBA00023136"/>
    </source>
</evidence>
<evidence type="ECO:0000256" key="1">
    <source>
        <dbReference type="ARBA" id="ARBA00004651"/>
    </source>
</evidence>
<evidence type="ECO:0000313" key="9">
    <source>
        <dbReference type="Proteomes" id="UP000281028"/>
    </source>
</evidence>
<comment type="caution">
    <text evidence="8">The sequence shown here is derived from an EMBL/GenBank/DDBJ whole genome shotgun (WGS) entry which is preliminary data.</text>
</comment>
<dbReference type="EMBL" id="RIAR02000001">
    <property type="protein sequence ID" value="NSL85371.1"/>
    <property type="molecule type" value="Genomic_DNA"/>
</dbReference>
<protein>
    <submittedName>
        <fullName evidence="8">FtsX-like permease family protein</fullName>
    </submittedName>
</protein>
<organism evidence="8 9">
    <name type="scientific">Chitinophaga solisilvae</name>
    <dbReference type="NCBI Taxonomy" id="1233460"/>
    <lineage>
        <taxon>Bacteria</taxon>
        <taxon>Pseudomonadati</taxon>
        <taxon>Bacteroidota</taxon>
        <taxon>Chitinophagia</taxon>
        <taxon>Chitinophagales</taxon>
        <taxon>Chitinophagaceae</taxon>
        <taxon>Chitinophaga</taxon>
    </lineage>
</organism>
<keyword evidence="3" id="KW-0812">Transmembrane</keyword>
<dbReference type="AlphaFoldDB" id="A0A433WNR2"/>
<dbReference type="OrthoDB" id="5933722at2"/>
<dbReference type="InterPro" id="IPR025857">
    <property type="entry name" value="MacB_PCD"/>
</dbReference>
<dbReference type="InterPro" id="IPR003838">
    <property type="entry name" value="ABC3_permease_C"/>
</dbReference>
<dbReference type="PANTHER" id="PTHR30572:SF18">
    <property type="entry name" value="ABC-TYPE MACROLIDE FAMILY EXPORT SYSTEM PERMEASE COMPONENT 2"/>
    <property type="match status" value="1"/>
</dbReference>
<sequence>MFRNYVKIAVRQLSKNVTFSFINIAGLATGMAACMLLLLYIRHEMNYDRHHYRSGDIYLVNSEAVLSTGAKEEYPALSAPYASALTTAFPEIMQAARLYVMEEKTLLGIPGQPATAFYEKRGCQADTSFFSLFAYHFSEGDARNALREPGSIVLSATVAKKLFGDKPALHKIITLNGKETYRVSGVYRDESGRSHIDARFFIPLGSGWMGHFLRQPQHYAGNNIFYTYLRLHPGASAARLNRKLPAFMEQHAGAELKAAGFSKRIFLTPVHNLHLHDQLGTIVTATNSRAYLYMLASVALLILLIACVNFMNLSSARAVRRAAEVGIRKVLGAKKGELIRQFMGESLILALLALGVAFLLVWLVLPLFSQLTSRELSSALLLQPGVITAFILLAVLTGIVSGSYPAFFLAAFKPISVLKGRYANTMHAISFRRGLVVFQFVIAVGLILAAMVIRDQMHFIRHQPLGFHQDQQVVLPLNSEAAQQAYTGIRNSMLQHQQVLGAAGAVYYPGISNPTDFSFYRPDQTVNDIQHVRINQVAPELLETMGFRLAAGRGFTPADTSRNMIVNETTLRKFNIPADKAIGYKLNFDWEGVTYPYQIIGVVKDFHFEDLHKTITPYAFLTQPAGFNYLIVHVQTADMPETIASLAQQWKTILPEEPFEYSLLREDFQRNYHADRQTSRLLDFFTGIAIFISCMGLFGLAAFDAQQRIREIGIRKIMGGSVLHITTLLSKDFLRPVVTAILIAGPLAGICMQHWLNNFAYHTHVSGRTFLLAAMIAITMAVLTTGMQALRAALSNPVKNLREA</sequence>
<accession>A0A433WNR2</accession>
<dbReference type="PANTHER" id="PTHR30572">
    <property type="entry name" value="MEMBRANE COMPONENT OF TRANSPORTER-RELATED"/>
    <property type="match status" value="1"/>
</dbReference>
<feature type="domain" description="ABC3 transporter permease C-terminal" evidence="6">
    <location>
        <begin position="684"/>
        <end position="794"/>
    </location>
</feature>
<dbReference type="GO" id="GO:0005886">
    <property type="term" value="C:plasma membrane"/>
    <property type="evidence" value="ECO:0007669"/>
    <property type="project" value="UniProtKB-SubCell"/>
</dbReference>
<feature type="domain" description="ABC3 transporter permease C-terminal" evidence="6">
    <location>
        <begin position="297"/>
        <end position="410"/>
    </location>
</feature>
<keyword evidence="4" id="KW-1133">Transmembrane helix</keyword>
<keyword evidence="2" id="KW-1003">Cell membrane</keyword>
<dbReference type="InterPro" id="IPR050250">
    <property type="entry name" value="Macrolide_Exporter_MacB"/>
</dbReference>